<dbReference type="SUPFAM" id="SSF53335">
    <property type="entry name" value="S-adenosyl-L-methionine-dependent methyltransferases"/>
    <property type="match status" value="1"/>
</dbReference>
<dbReference type="GO" id="GO:0032259">
    <property type="term" value="P:methylation"/>
    <property type="evidence" value="ECO:0007669"/>
    <property type="project" value="UniProtKB-KW"/>
</dbReference>
<evidence type="ECO:0000313" key="7">
    <source>
        <dbReference type="EMBL" id="KAF2149358.1"/>
    </source>
</evidence>
<feature type="compositionally biased region" description="Polar residues" evidence="6">
    <location>
        <begin position="33"/>
        <end position="43"/>
    </location>
</feature>
<dbReference type="PANTHER" id="PTHR10629">
    <property type="entry name" value="CYTOSINE-SPECIFIC METHYLTRANSFERASE"/>
    <property type="match status" value="1"/>
</dbReference>
<evidence type="ECO:0000256" key="6">
    <source>
        <dbReference type="SAM" id="MobiDB-lite"/>
    </source>
</evidence>
<organism evidence="7 8">
    <name type="scientific">Myriangium duriaei CBS 260.36</name>
    <dbReference type="NCBI Taxonomy" id="1168546"/>
    <lineage>
        <taxon>Eukaryota</taxon>
        <taxon>Fungi</taxon>
        <taxon>Dikarya</taxon>
        <taxon>Ascomycota</taxon>
        <taxon>Pezizomycotina</taxon>
        <taxon>Dothideomycetes</taxon>
        <taxon>Dothideomycetidae</taxon>
        <taxon>Myriangiales</taxon>
        <taxon>Myriangiaceae</taxon>
        <taxon>Myriangium</taxon>
    </lineage>
</organism>
<evidence type="ECO:0000256" key="5">
    <source>
        <dbReference type="PROSITE-ProRule" id="PRU01016"/>
    </source>
</evidence>
<evidence type="ECO:0000256" key="3">
    <source>
        <dbReference type="ARBA" id="ARBA00022679"/>
    </source>
</evidence>
<dbReference type="GO" id="GO:0044027">
    <property type="term" value="P:negative regulation of gene expression via chromosomal CpG island methylation"/>
    <property type="evidence" value="ECO:0007669"/>
    <property type="project" value="TreeGrafter"/>
</dbReference>
<accession>A0A9P4IZ07</accession>
<dbReference type="EC" id="2.1.1.37" evidence="1"/>
<keyword evidence="8" id="KW-1185">Reference proteome</keyword>
<evidence type="ECO:0000256" key="2">
    <source>
        <dbReference type="ARBA" id="ARBA00022603"/>
    </source>
</evidence>
<sequence length="626" mass="71746">MTHLNADREFSRNRASLASTGGTFFADIDATHPTHNNQRPQAPSESTDDNESSEEADIELLHESSAQVQSRVTRHLQDNDFHRLFPSFTVSDDWTKIDRDTFEDVAIGDFLFSFNFKCFIRVFEMYRNLANDRAIVIRGVRYRKLADLSNQLESDNDEVTMIQEHFTDSIPNQDGVFLECFTYQDIQPIVKKQLILTNKLRATQFQKLRLTDDPSTPEHILPQFPIGHVICRSKHTVVFKSRSNERRSRKDETMFMNLSDREVDAKYRIDDRRFRIQGHKIRKRFPSADGKIFAYDCFAGAGLGGVGLKKAGAIIICAFDREKKAVKTYRLNHPEVRVLQKEFSKVIKECESWDKVDLLLITFPCQPWSPVHTVRGKNDEANQAVLFGLSDFLAKMKPRAIVMEQTFGFEHAKHENYMKVVIAAFRNNDYSVRMKVMNFGSLGEASERKRLIFYAAAPGERLPSFPEEIFNANFEKTKPHLHRAVSILDRLQEPFVPSSHNFYDPRVTKTGTMTTHGLEKPNNHWTGRPWEPDQLKVLQGAPNTFHLDPSLSKSDKMRQLGNAFPSIAAEAICRQVVESLRRTDADDRKQDNLESGAGLRADYAIIIDDDGEEDCVELDAWPPHLG</sequence>
<proteinExistence type="inferred from homology"/>
<feature type="region of interest" description="Disordered" evidence="6">
    <location>
        <begin position="27"/>
        <end position="56"/>
    </location>
</feature>
<comment type="similarity">
    <text evidence="5">Belongs to the class I-like SAM-binding methyltransferase superfamily. C5-methyltransferase family.</text>
</comment>
<keyword evidence="2 5" id="KW-0489">Methyltransferase</keyword>
<dbReference type="EMBL" id="ML996091">
    <property type="protein sequence ID" value="KAF2149358.1"/>
    <property type="molecule type" value="Genomic_DNA"/>
</dbReference>
<keyword evidence="4 5" id="KW-0949">S-adenosyl-L-methionine</keyword>
<dbReference type="Pfam" id="PF00145">
    <property type="entry name" value="DNA_methylase"/>
    <property type="match status" value="1"/>
</dbReference>
<dbReference type="Gene3D" id="3.40.50.150">
    <property type="entry name" value="Vaccinia Virus protein VP39"/>
    <property type="match status" value="1"/>
</dbReference>
<dbReference type="AlphaFoldDB" id="A0A9P4IZ07"/>
<evidence type="ECO:0000256" key="1">
    <source>
        <dbReference type="ARBA" id="ARBA00011975"/>
    </source>
</evidence>
<feature type="active site" evidence="5">
    <location>
        <position position="365"/>
    </location>
</feature>
<dbReference type="PANTHER" id="PTHR10629:SF52">
    <property type="entry name" value="DNA (CYTOSINE-5)-METHYLTRANSFERASE 1"/>
    <property type="match status" value="1"/>
</dbReference>
<dbReference type="InterPro" id="IPR050390">
    <property type="entry name" value="C5-Methyltransferase"/>
</dbReference>
<name>A0A9P4IZ07_9PEZI</name>
<dbReference type="InterPro" id="IPR029063">
    <property type="entry name" value="SAM-dependent_MTases_sf"/>
</dbReference>
<keyword evidence="3 5" id="KW-0808">Transferase</keyword>
<evidence type="ECO:0000313" key="8">
    <source>
        <dbReference type="Proteomes" id="UP000799439"/>
    </source>
</evidence>
<comment type="caution">
    <text evidence="7">The sequence shown here is derived from an EMBL/GenBank/DDBJ whole genome shotgun (WGS) entry which is preliminary data.</text>
</comment>
<protein>
    <recommendedName>
        <fullName evidence="1">DNA (cytosine-5-)-methyltransferase</fullName>
        <ecNumber evidence="1">2.1.1.37</ecNumber>
    </recommendedName>
</protein>
<dbReference type="GO" id="GO:0003677">
    <property type="term" value="F:DNA binding"/>
    <property type="evidence" value="ECO:0007669"/>
    <property type="project" value="TreeGrafter"/>
</dbReference>
<gene>
    <name evidence="7" type="ORF">K461DRAFT_315385</name>
</gene>
<evidence type="ECO:0000256" key="4">
    <source>
        <dbReference type="ARBA" id="ARBA00022691"/>
    </source>
</evidence>
<dbReference type="GO" id="GO:0003886">
    <property type="term" value="F:DNA (cytosine-5-)-methyltransferase activity"/>
    <property type="evidence" value="ECO:0007669"/>
    <property type="project" value="UniProtKB-EC"/>
</dbReference>
<dbReference type="OrthoDB" id="414133at2759"/>
<dbReference type="InterPro" id="IPR001525">
    <property type="entry name" value="C5_MeTfrase"/>
</dbReference>
<dbReference type="PROSITE" id="PS51679">
    <property type="entry name" value="SAM_MT_C5"/>
    <property type="match status" value="1"/>
</dbReference>
<dbReference type="Proteomes" id="UP000799439">
    <property type="component" value="Unassembled WGS sequence"/>
</dbReference>
<feature type="compositionally biased region" description="Acidic residues" evidence="6">
    <location>
        <begin position="46"/>
        <end position="56"/>
    </location>
</feature>
<feature type="region of interest" description="Disordered" evidence="6">
    <location>
        <begin position="502"/>
        <end position="527"/>
    </location>
</feature>
<dbReference type="GO" id="GO:0005634">
    <property type="term" value="C:nucleus"/>
    <property type="evidence" value="ECO:0007669"/>
    <property type="project" value="TreeGrafter"/>
</dbReference>
<reference evidence="7" key="1">
    <citation type="journal article" date="2020" name="Stud. Mycol.">
        <title>101 Dothideomycetes genomes: a test case for predicting lifestyles and emergence of pathogens.</title>
        <authorList>
            <person name="Haridas S."/>
            <person name="Albert R."/>
            <person name="Binder M."/>
            <person name="Bloem J."/>
            <person name="Labutti K."/>
            <person name="Salamov A."/>
            <person name="Andreopoulos B."/>
            <person name="Baker S."/>
            <person name="Barry K."/>
            <person name="Bills G."/>
            <person name="Bluhm B."/>
            <person name="Cannon C."/>
            <person name="Castanera R."/>
            <person name="Culley D."/>
            <person name="Daum C."/>
            <person name="Ezra D."/>
            <person name="Gonzalez J."/>
            <person name="Henrissat B."/>
            <person name="Kuo A."/>
            <person name="Liang C."/>
            <person name="Lipzen A."/>
            <person name="Lutzoni F."/>
            <person name="Magnuson J."/>
            <person name="Mondo S."/>
            <person name="Nolan M."/>
            <person name="Ohm R."/>
            <person name="Pangilinan J."/>
            <person name="Park H.-J."/>
            <person name="Ramirez L."/>
            <person name="Alfaro M."/>
            <person name="Sun H."/>
            <person name="Tritt A."/>
            <person name="Yoshinaga Y."/>
            <person name="Zwiers L.-H."/>
            <person name="Turgeon B."/>
            <person name="Goodwin S."/>
            <person name="Spatafora J."/>
            <person name="Crous P."/>
            <person name="Grigoriev I."/>
        </authorList>
    </citation>
    <scope>NUCLEOTIDE SEQUENCE</scope>
    <source>
        <strain evidence="7">CBS 260.36</strain>
    </source>
</reference>